<organism evidence="2 3">
    <name type="scientific">Riccia sorocarpa</name>
    <dbReference type="NCBI Taxonomy" id="122646"/>
    <lineage>
        <taxon>Eukaryota</taxon>
        <taxon>Viridiplantae</taxon>
        <taxon>Streptophyta</taxon>
        <taxon>Embryophyta</taxon>
        <taxon>Marchantiophyta</taxon>
        <taxon>Marchantiopsida</taxon>
        <taxon>Marchantiidae</taxon>
        <taxon>Marchantiales</taxon>
        <taxon>Ricciaceae</taxon>
        <taxon>Riccia</taxon>
    </lineage>
</organism>
<dbReference type="Proteomes" id="UP001633002">
    <property type="component" value="Unassembled WGS sequence"/>
</dbReference>
<dbReference type="PANTHER" id="PTHR47027:SF20">
    <property type="entry name" value="REVERSE TRANSCRIPTASE-LIKE PROTEIN WITH RNA-DIRECTED DNA POLYMERASE DOMAIN"/>
    <property type="match status" value="1"/>
</dbReference>
<dbReference type="SUPFAM" id="SSF56672">
    <property type="entry name" value="DNA/RNA polymerases"/>
    <property type="match status" value="1"/>
</dbReference>
<gene>
    <name evidence="2" type="ORF">R1sor_001282</name>
</gene>
<dbReference type="EMBL" id="JBJQOH010000006">
    <property type="protein sequence ID" value="KAL3683260.1"/>
    <property type="molecule type" value="Genomic_DNA"/>
</dbReference>
<evidence type="ECO:0000313" key="3">
    <source>
        <dbReference type="Proteomes" id="UP001633002"/>
    </source>
</evidence>
<keyword evidence="3" id="KW-1185">Reference proteome</keyword>
<dbReference type="PANTHER" id="PTHR47027">
    <property type="entry name" value="REVERSE TRANSCRIPTASE DOMAIN-CONTAINING PROTEIN"/>
    <property type="match status" value="1"/>
</dbReference>
<dbReference type="InterPro" id="IPR000477">
    <property type="entry name" value="RT_dom"/>
</dbReference>
<comment type="caution">
    <text evidence="2">The sequence shown here is derived from an EMBL/GenBank/DDBJ whole genome shotgun (WGS) entry which is preliminary data.</text>
</comment>
<accession>A0ABD3GYT0</accession>
<sequence>MFVITRLLNNAAQFGLPEECCMRRVVPLFKAGPKLEPSSYRTIKVVHVFAKLFGRLLDSRLSTWCEQMGVRAPAQAGFRRRYSTLDHLMTLRVIMEDAKRSGQPLFLLFVDFRKAFDSVSREQIKNRLCSLSVPTELTNAVCSLYRSVLVKTSPNSEGIESTLGVIQGCPLSPTLFGLFIDKLFWLCTDNGAGVTLGGIHVPLLVFADDVVLIAKSEEHLRCQISTLELFCRETGMQLNVGKTKWLGIRGKPSEPFLFEGRQLESCDTYRYLGVDVTANLSWAKNVQARVSSGRRALFSLWSKCDRTGLVAWHLRCHLYKALVRPVILYSAPVWGPMVSRSGWVRLEALQKLFIQTELGVKTQTPYSILLVEVGWWPLEAEALLLSIQYARGLDTLEPDRYSRHAKTASLSRGWFSDLCRWGSRWGFPEARWGDTATMRDRLGEAVVHTLWTNLGRRQQYYLRDVRDLHPYVQQGYLQAPISRREKQVVAHYRMSENSGATGACKLAVTYL</sequence>
<dbReference type="AlphaFoldDB" id="A0ABD3GYT0"/>
<reference evidence="2 3" key="1">
    <citation type="submission" date="2024-09" db="EMBL/GenBank/DDBJ databases">
        <title>Chromosome-scale assembly of Riccia sorocarpa.</title>
        <authorList>
            <person name="Paukszto L."/>
        </authorList>
    </citation>
    <scope>NUCLEOTIDE SEQUENCE [LARGE SCALE GENOMIC DNA]</scope>
    <source>
        <strain evidence="2">LP-2024</strain>
        <tissue evidence="2">Aerial parts of the thallus</tissue>
    </source>
</reference>
<evidence type="ECO:0000313" key="2">
    <source>
        <dbReference type="EMBL" id="KAL3683260.1"/>
    </source>
</evidence>
<dbReference type="CDD" id="cd01650">
    <property type="entry name" value="RT_nLTR_like"/>
    <property type="match status" value="1"/>
</dbReference>
<dbReference type="PROSITE" id="PS50878">
    <property type="entry name" value="RT_POL"/>
    <property type="match status" value="1"/>
</dbReference>
<feature type="domain" description="Reverse transcriptase" evidence="1">
    <location>
        <begin position="1"/>
        <end position="263"/>
    </location>
</feature>
<protein>
    <recommendedName>
        <fullName evidence="1">Reverse transcriptase domain-containing protein</fullName>
    </recommendedName>
</protein>
<evidence type="ECO:0000259" key="1">
    <source>
        <dbReference type="PROSITE" id="PS50878"/>
    </source>
</evidence>
<proteinExistence type="predicted"/>
<dbReference type="Pfam" id="PF00078">
    <property type="entry name" value="RVT_1"/>
    <property type="match status" value="1"/>
</dbReference>
<name>A0ABD3GYT0_9MARC</name>
<dbReference type="InterPro" id="IPR043502">
    <property type="entry name" value="DNA/RNA_pol_sf"/>
</dbReference>